<dbReference type="PANTHER" id="PTHR35726">
    <property type="entry name" value="GLUTAMIC ACID-RICH PROTEIN-LIKE"/>
    <property type="match status" value="1"/>
</dbReference>
<dbReference type="Proteomes" id="UP000008311">
    <property type="component" value="Unassembled WGS sequence"/>
</dbReference>
<dbReference type="PANTHER" id="PTHR35726:SF4">
    <property type="entry name" value="GLUTAMIC ACID-RICH PROTEIN-LIKE"/>
    <property type="match status" value="1"/>
</dbReference>
<protein>
    <submittedName>
        <fullName evidence="2">Uncharacterized protein</fullName>
    </submittedName>
</protein>
<proteinExistence type="predicted"/>
<evidence type="ECO:0000313" key="3">
    <source>
        <dbReference type="Proteomes" id="UP000008311"/>
    </source>
</evidence>
<reference evidence="3" key="1">
    <citation type="journal article" date="2010" name="Nat. Biotechnol.">
        <title>Draft genome sequence of the oilseed species Ricinus communis.</title>
        <authorList>
            <person name="Chan A.P."/>
            <person name="Crabtree J."/>
            <person name="Zhao Q."/>
            <person name="Lorenzi H."/>
            <person name="Orvis J."/>
            <person name="Puiu D."/>
            <person name="Melake-Berhan A."/>
            <person name="Jones K.M."/>
            <person name="Redman J."/>
            <person name="Chen G."/>
            <person name="Cahoon E.B."/>
            <person name="Gedil M."/>
            <person name="Stanke M."/>
            <person name="Haas B.J."/>
            <person name="Wortman J.R."/>
            <person name="Fraser-Liggett C.M."/>
            <person name="Ravel J."/>
            <person name="Rabinowicz P.D."/>
        </authorList>
    </citation>
    <scope>NUCLEOTIDE SEQUENCE [LARGE SCALE GENOMIC DNA]</scope>
    <source>
        <strain evidence="3">cv. Hale</strain>
    </source>
</reference>
<accession>B9S3Y3</accession>
<dbReference type="eggNOG" id="ENOG502SC3W">
    <property type="taxonomic scope" value="Eukaryota"/>
</dbReference>
<evidence type="ECO:0000256" key="1">
    <source>
        <dbReference type="SAM" id="MobiDB-lite"/>
    </source>
</evidence>
<evidence type="ECO:0000313" key="2">
    <source>
        <dbReference type="EMBL" id="EEF41664.1"/>
    </source>
</evidence>
<name>B9S3Y3_RICCO</name>
<organism evidence="2 3">
    <name type="scientific">Ricinus communis</name>
    <name type="common">Castor bean</name>
    <dbReference type="NCBI Taxonomy" id="3988"/>
    <lineage>
        <taxon>Eukaryota</taxon>
        <taxon>Viridiplantae</taxon>
        <taxon>Streptophyta</taxon>
        <taxon>Embryophyta</taxon>
        <taxon>Tracheophyta</taxon>
        <taxon>Spermatophyta</taxon>
        <taxon>Magnoliopsida</taxon>
        <taxon>eudicotyledons</taxon>
        <taxon>Gunneridae</taxon>
        <taxon>Pentapetalae</taxon>
        <taxon>rosids</taxon>
        <taxon>fabids</taxon>
        <taxon>Malpighiales</taxon>
        <taxon>Euphorbiaceae</taxon>
        <taxon>Acalyphoideae</taxon>
        <taxon>Acalypheae</taxon>
        <taxon>Ricinus</taxon>
    </lineage>
</organism>
<dbReference type="AlphaFoldDB" id="B9S3Y3"/>
<dbReference type="FunCoup" id="B9S3Y3">
    <property type="interactions" value="5"/>
</dbReference>
<dbReference type="OrthoDB" id="1077311at2759"/>
<gene>
    <name evidence="2" type="ORF">RCOM_0556880</name>
</gene>
<sequence>MDDFWSLCSRQMDTKKRVDLSSCFLVEASGDSEVGLDPKDLAAAPDDNDDAESCSCDVSDCYYYYSCVGDNTNSGEVEEASVHGVTDHNKEQYQEHEDEDEDEVQSYRTWVDGHINGVQVNKKSCVSVESTSEPMNEKERNRLFWESCLAS</sequence>
<dbReference type="OMA" id="MEEHGCE"/>
<feature type="region of interest" description="Disordered" evidence="1">
    <location>
        <begin position="32"/>
        <end position="52"/>
    </location>
</feature>
<dbReference type="KEGG" id="rcu:8287200"/>
<keyword evidence="3" id="KW-1185">Reference proteome</keyword>
<dbReference type="InParanoid" id="B9S3Y3"/>
<dbReference type="EMBL" id="EQ973863">
    <property type="protein sequence ID" value="EEF41664.1"/>
    <property type="molecule type" value="Genomic_DNA"/>
</dbReference>